<comment type="similarity">
    <text evidence="2">Belongs to the GST superfamily.</text>
</comment>
<dbReference type="SFLD" id="SFLDS00019">
    <property type="entry name" value="Glutathione_Transferase_(cytos"/>
    <property type="match status" value="1"/>
</dbReference>
<dbReference type="SUPFAM" id="SSF47616">
    <property type="entry name" value="GST C-terminal domain-like"/>
    <property type="match status" value="1"/>
</dbReference>
<dbReference type="Pfam" id="PF02798">
    <property type="entry name" value="GST_N"/>
    <property type="match status" value="1"/>
</dbReference>
<dbReference type="EMBL" id="JASPKY010000349">
    <property type="protein sequence ID" value="KAK9704469.1"/>
    <property type="molecule type" value="Genomic_DNA"/>
</dbReference>
<dbReference type="Proteomes" id="UP001458880">
    <property type="component" value="Unassembled WGS sequence"/>
</dbReference>
<feature type="domain" description="GST C-terminal" evidence="4">
    <location>
        <begin position="97"/>
        <end position="219"/>
    </location>
</feature>
<dbReference type="InterPro" id="IPR036282">
    <property type="entry name" value="Glutathione-S-Trfase_C_sf"/>
</dbReference>
<accession>A0AAW1JKV9</accession>
<organism evidence="5 6">
    <name type="scientific">Popillia japonica</name>
    <name type="common">Japanese beetle</name>
    <dbReference type="NCBI Taxonomy" id="7064"/>
    <lineage>
        <taxon>Eukaryota</taxon>
        <taxon>Metazoa</taxon>
        <taxon>Ecdysozoa</taxon>
        <taxon>Arthropoda</taxon>
        <taxon>Hexapoda</taxon>
        <taxon>Insecta</taxon>
        <taxon>Pterygota</taxon>
        <taxon>Neoptera</taxon>
        <taxon>Endopterygota</taxon>
        <taxon>Coleoptera</taxon>
        <taxon>Polyphaga</taxon>
        <taxon>Scarabaeiformia</taxon>
        <taxon>Scarabaeidae</taxon>
        <taxon>Rutelinae</taxon>
        <taxon>Popillia</taxon>
    </lineage>
</organism>
<dbReference type="FunFam" id="1.20.1050.10:FF:000007">
    <property type="entry name" value="Glutathione S-transferase 1-1"/>
    <property type="match status" value="1"/>
</dbReference>
<comment type="caution">
    <text evidence="5">The sequence shown here is derived from an EMBL/GenBank/DDBJ whole genome shotgun (WGS) entry which is preliminary data.</text>
</comment>
<evidence type="ECO:0000313" key="6">
    <source>
        <dbReference type="Proteomes" id="UP001458880"/>
    </source>
</evidence>
<dbReference type="GO" id="GO:0004364">
    <property type="term" value="F:glutathione transferase activity"/>
    <property type="evidence" value="ECO:0007669"/>
    <property type="project" value="TreeGrafter"/>
</dbReference>
<dbReference type="CDD" id="cd03177">
    <property type="entry name" value="GST_C_Delta_Epsilon"/>
    <property type="match status" value="1"/>
</dbReference>
<comment type="subunit">
    <text evidence="1">Homodimer.</text>
</comment>
<dbReference type="PANTHER" id="PTHR43969:SF9">
    <property type="entry name" value="GLUTATHIONE S TRANSFERASE D10, ISOFORM A-RELATED"/>
    <property type="match status" value="1"/>
</dbReference>
<dbReference type="PANTHER" id="PTHR43969">
    <property type="entry name" value="GLUTATHIONE S TRANSFERASE D10, ISOFORM A-RELATED"/>
    <property type="match status" value="1"/>
</dbReference>
<evidence type="ECO:0000256" key="1">
    <source>
        <dbReference type="ARBA" id="ARBA00011738"/>
    </source>
</evidence>
<dbReference type="InterPro" id="IPR004045">
    <property type="entry name" value="Glutathione_S-Trfase_N"/>
</dbReference>
<dbReference type="GO" id="GO:0006749">
    <property type="term" value="P:glutathione metabolic process"/>
    <property type="evidence" value="ECO:0007669"/>
    <property type="project" value="TreeGrafter"/>
</dbReference>
<dbReference type="InterPro" id="IPR040079">
    <property type="entry name" value="Glutathione_S-Trfase"/>
</dbReference>
<dbReference type="AlphaFoldDB" id="A0AAW1JKV9"/>
<name>A0AAW1JKV9_POPJA</name>
<dbReference type="InterPro" id="IPR004046">
    <property type="entry name" value="GST_C"/>
</dbReference>
<feature type="domain" description="GST N-terminal" evidence="3">
    <location>
        <begin position="1"/>
        <end position="90"/>
    </location>
</feature>
<evidence type="ECO:0000259" key="3">
    <source>
        <dbReference type="PROSITE" id="PS50404"/>
    </source>
</evidence>
<dbReference type="PROSITE" id="PS50404">
    <property type="entry name" value="GST_NTER"/>
    <property type="match status" value="1"/>
</dbReference>
<evidence type="ECO:0000313" key="5">
    <source>
        <dbReference type="EMBL" id="KAK9704469.1"/>
    </source>
</evidence>
<gene>
    <name evidence="5" type="ORF">QE152_g27835</name>
</gene>
<reference evidence="5 6" key="1">
    <citation type="journal article" date="2024" name="BMC Genomics">
        <title>De novo assembly and annotation of Popillia japonica's genome with initial clues to its potential as an invasive pest.</title>
        <authorList>
            <person name="Cucini C."/>
            <person name="Boschi S."/>
            <person name="Funari R."/>
            <person name="Cardaioli E."/>
            <person name="Iannotti N."/>
            <person name="Marturano G."/>
            <person name="Paoli F."/>
            <person name="Bruttini M."/>
            <person name="Carapelli A."/>
            <person name="Frati F."/>
            <person name="Nardi F."/>
        </authorList>
    </citation>
    <scope>NUCLEOTIDE SEQUENCE [LARGE SCALE GENOMIC DNA]</scope>
    <source>
        <strain evidence="5">DMR45628</strain>
    </source>
</reference>
<sequence>MNKKLLDQSSCEYESWGHEDARIFKGNLYFIINHNLNVKVVNTRAGDTKTPEFLKMNPQHTVPTLDDYGFYLWESRAIMIYLVNKYGRRDDPLYPRDAKLRAMVESRLYFDAATLYPALTKCYYPILMGNQTEPNPEDLQKAKDAFDIINGFLENTEYVGGNTFSIADISLLVTVTGFHLFQFDLTPYERVSKWFNKAKEICPGYDDILLRSFDMVKELYGKNIKGGSAVPTPAT</sequence>
<dbReference type="PROSITE" id="PS50405">
    <property type="entry name" value="GST_CTER"/>
    <property type="match status" value="1"/>
</dbReference>
<dbReference type="Gene3D" id="3.40.30.10">
    <property type="entry name" value="Glutaredoxin"/>
    <property type="match status" value="1"/>
</dbReference>
<dbReference type="SUPFAM" id="SSF52833">
    <property type="entry name" value="Thioredoxin-like"/>
    <property type="match status" value="1"/>
</dbReference>
<dbReference type="Gene3D" id="1.20.1050.10">
    <property type="match status" value="1"/>
</dbReference>
<keyword evidence="6" id="KW-1185">Reference proteome</keyword>
<evidence type="ECO:0000256" key="2">
    <source>
        <dbReference type="RuleBase" id="RU003494"/>
    </source>
</evidence>
<dbReference type="InterPro" id="IPR010987">
    <property type="entry name" value="Glutathione-S-Trfase_C-like"/>
</dbReference>
<evidence type="ECO:0000259" key="4">
    <source>
        <dbReference type="PROSITE" id="PS50405"/>
    </source>
</evidence>
<protein>
    <submittedName>
        <fullName evidence="5">Glutathione S-transferase, N-terminal domain</fullName>
    </submittedName>
</protein>
<proteinExistence type="inferred from homology"/>
<dbReference type="SFLD" id="SFLDG00358">
    <property type="entry name" value="Main_(cytGST)"/>
    <property type="match status" value="1"/>
</dbReference>
<dbReference type="InterPro" id="IPR036249">
    <property type="entry name" value="Thioredoxin-like_sf"/>
</dbReference>
<dbReference type="Pfam" id="PF00043">
    <property type="entry name" value="GST_C"/>
    <property type="match status" value="1"/>
</dbReference>